<dbReference type="SUPFAM" id="SSF55486">
    <property type="entry name" value="Metalloproteases ('zincins'), catalytic domain"/>
    <property type="match status" value="1"/>
</dbReference>
<dbReference type="NCBIfam" id="TIGR01451">
    <property type="entry name" value="B_ant_repeat"/>
    <property type="match status" value="1"/>
</dbReference>
<keyword evidence="2" id="KW-0732">Signal</keyword>
<comment type="caution">
    <text evidence="5">The sequence shown here is derived from an EMBL/GenBank/DDBJ whole genome shotgun (WGS) entry which is preliminary data.</text>
</comment>
<feature type="region of interest" description="Disordered" evidence="1">
    <location>
        <begin position="148"/>
        <end position="203"/>
    </location>
</feature>
<dbReference type="EMBL" id="BNED01000005">
    <property type="protein sequence ID" value="GHI82523.1"/>
    <property type="molecule type" value="Genomic_DNA"/>
</dbReference>
<protein>
    <recommendedName>
        <fullName evidence="7">Repeat protein (TIGR01451 family)</fullName>
    </recommendedName>
</protein>
<dbReference type="InterPro" id="IPR000008">
    <property type="entry name" value="C2_dom"/>
</dbReference>
<reference evidence="6" key="1">
    <citation type="submission" date="2023-07" db="EMBL/GenBank/DDBJ databases">
        <title>Whole genome shotgun sequence of Streptomyces spororaveus NBRC 15456.</title>
        <authorList>
            <person name="Komaki H."/>
            <person name="Tamura T."/>
        </authorList>
    </citation>
    <scope>NUCLEOTIDE SEQUENCE [LARGE SCALE GENOMIC DNA]</scope>
    <source>
        <strain evidence="6">NBRC 15456</strain>
    </source>
</reference>
<feature type="domain" description="C2" evidence="3">
    <location>
        <begin position="47"/>
        <end position="121"/>
    </location>
</feature>
<evidence type="ECO:0008006" key="7">
    <source>
        <dbReference type="Google" id="ProtNLM"/>
    </source>
</evidence>
<feature type="chain" id="PRO_5045512495" description="Repeat protein (TIGR01451 family)" evidence="2">
    <location>
        <begin position="31"/>
        <end position="1037"/>
    </location>
</feature>
<dbReference type="InterPro" id="IPR051172">
    <property type="entry name" value="Chlamydia_OmcB"/>
</dbReference>
<evidence type="ECO:0000313" key="6">
    <source>
        <dbReference type="Proteomes" id="UP000608522"/>
    </source>
</evidence>
<dbReference type="Pfam" id="PF00168">
    <property type="entry name" value="C2"/>
    <property type="match status" value="1"/>
</dbReference>
<dbReference type="Gene3D" id="2.60.40.150">
    <property type="entry name" value="C2 domain"/>
    <property type="match status" value="1"/>
</dbReference>
<proteinExistence type="predicted"/>
<dbReference type="PANTHER" id="PTHR34819">
    <property type="entry name" value="LARGE CYSTEINE-RICH PERIPLASMIC PROTEIN OMCB"/>
    <property type="match status" value="1"/>
</dbReference>
<name>A0ABQ3TQ47_9ACTN</name>
<evidence type="ECO:0000259" key="3">
    <source>
        <dbReference type="Pfam" id="PF00168"/>
    </source>
</evidence>
<dbReference type="Pfam" id="PF01345">
    <property type="entry name" value="DUF11"/>
    <property type="match status" value="1"/>
</dbReference>
<dbReference type="InterPro" id="IPR047589">
    <property type="entry name" value="DUF11_rpt"/>
</dbReference>
<dbReference type="InterPro" id="IPR001434">
    <property type="entry name" value="OmcB-like_DUF11"/>
</dbReference>
<dbReference type="RefSeq" id="WP_202203438.1">
    <property type="nucleotide sequence ID" value="NZ_BAAATO010000074.1"/>
</dbReference>
<dbReference type="Proteomes" id="UP000608522">
    <property type="component" value="Unassembled WGS sequence"/>
</dbReference>
<feature type="compositionally biased region" description="Polar residues" evidence="1">
    <location>
        <begin position="148"/>
        <end position="160"/>
    </location>
</feature>
<dbReference type="SUPFAM" id="SSF49562">
    <property type="entry name" value="C2 domain (Calcium/lipid-binding domain, CaLB)"/>
    <property type="match status" value="1"/>
</dbReference>
<evidence type="ECO:0000313" key="5">
    <source>
        <dbReference type="EMBL" id="GHI82523.1"/>
    </source>
</evidence>
<evidence type="ECO:0000256" key="1">
    <source>
        <dbReference type="SAM" id="MobiDB-lite"/>
    </source>
</evidence>
<sequence>MRRTAKRLRAMAALAGLALLPAFVPAQAQAAGTRPFSVTITHVGCVDPCSAEGLEAALEGHPDFYAKVFINGVEHRTPTIDNVFGVDPYWVVSTELPDTIQNVPVTIQIWDTDDTSGDDLGDDTPHDDDNNLDFTVSYFDGKWRDTATNKTDNVNWPQSCSSGDGDAGSDEDEPAVKVCWDVSTTSTSGDADGDGLLDGWERNGYNEDGDGTIDVDLPAMGAKADHKDVFLELDWTTGRAPTRAGIQAMKKAFAAAPPNVGSTASSRRAPNGGFGVNAPPNPDGTNGINLHVDTGGLLDPGGREGGPVGTCSDGVDNGADGLVDGNDPTCNGARTDYLDASVENPQPTNCTDGVNNDGDAFTDSQDPDCLVGDNLGRGGVIADPGACGLDNATFYPSRRLNFDSGRRLIFHYGQIVPQPGVATCPRQSGGQGEVGGNDFVAFNVDAGTIMHELGHNLNLRHGGHEPLPNCKPNYVSVMNYDLQDGIPRVGDGTILDYSPPRTIIGSTSRGRAPLPDLKEDALTEPVILDASDAVNRFVFVDSTGQKVPNNLNTSPDWNRDGDPPFESMVPATNIDDAGPGPVRTPAACINTSTNELLKGSDDWSSVSLTFRQFGDSADAAINPEDDDVPTTSELQAMHEERNTTDVGVTVTDNPDPVAAGTDVVYTAVVTNHGFRPAASVTLVDTLPSQVSYVSDNAACHSSAGTVTCGVGDLLAGASRTVTITAHVPADLVYNAGGPVTLTNRAVVDNLAGPDPLANNDSASTDTRVVAVADLAVTSFAPTAPPTQVLIGQNLDVTLQGTVANNGPSSPMDAVVVTAATADPGATVTPSSSTRNVSALAVGSPQSLDSTFTVGCTQPGSHTYRFTASVTPARPDDTDPVAANNHRPAEFTLDCVVPVAINIKPGANPNSINIPADTVPIGVLTTRAGEYALPLDFNATTIQPLTVRFGPRSAVYGGTGGSAEVHDRGHIEDVVERTTTPVERVRDGDRDMVLHFASATSGLRRGDTEACAKGSFIDGATGRTYRFFGCDMVRIVQP</sequence>
<keyword evidence="6" id="KW-1185">Reference proteome</keyword>
<organism evidence="5 6">
    <name type="scientific">Streptomyces spororaveus</name>
    <dbReference type="NCBI Taxonomy" id="284039"/>
    <lineage>
        <taxon>Bacteria</taxon>
        <taxon>Bacillati</taxon>
        <taxon>Actinomycetota</taxon>
        <taxon>Actinomycetes</taxon>
        <taxon>Kitasatosporales</taxon>
        <taxon>Streptomycetaceae</taxon>
        <taxon>Streptomyces</taxon>
    </lineage>
</organism>
<evidence type="ECO:0000256" key="2">
    <source>
        <dbReference type="SAM" id="SignalP"/>
    </source>
</evidence>
<feature type="signal peptide" evidence="2">
    <location>
        <begin position="1"/>
        <end position="30"/>
    </location>
</feature>
<gene>
    <name evidence="5" type="ORF">Sspor_80840</name>
</gene>
<evidence type="ECO:0000259" key="4">
    <source>
        <dbReference type="Pfam" id="PF01345"/>
    </source>
</evidence>
<accession>A0ABQ3TQ47</accession>
<feature type="domain" description="DUF11" evidence="4">
    <location>
        <begin position="645"/>
        <end position="765"/>
    </location>
</feature>
<dbReference type="InterPro" id="IPR035892">
    <property type="entry name" value="C2_domain_sf"/>
</dbReference>